<dbReference type="InterPro" id="IPR003615">
    <property type="entry name" value="HNH_nuc"/>
</dbReference>
<dbReference type="CDD" id="cd00085">
    <property type="entry name" value="HNHc"/>
    <property type="match status" value="1"/>
</dbReference>
<dbReference type="InterPro" id="IPR002711">
    <property type="entry name" value="HNH"/>
</dbReference>
<dbReference type="Proteomes" id="UP000321907">
    <property type="component" value="Unassembled WGS sequence"/>
</dbReference>
<dbReference type="AlphaFoldDB" id="A0A5C7FHX6"/>
<dbReference type="GO" id="GO:0003676">
    <property type="term" value="F:nucleic acid binding"/>
    <property type="evidence" value="ECO:0007669"/>
    <property type="project" value="InterPro"/>
</dbReference>
<feature type="domain" description="HNH nuclease" evidence="1">
    <location>
        <begin position="157"/>
        <end position="220"/>
    </location>
</feature>
<accession>A0A5C7FHX6</accession>
<dbReference type="RefSeq" id="WP_147930869.1">
    <property type="nucleotide sequence ID" value="NZ_VOXD01000015.1"/>
</dbReference>
<evidence type="ECO:0000313" key="3">
    <source>
        <dbReference type="Proteomes" id="UP000321907"/>
    </source>
</evidence>
<name>A0A5C7FHX6_9BACT</name>
<dbReference type="GO" id="GO:0008270">
    <property type="term" value="F:zinc ion binding"/>
    <property type="evidence" value="ECO:0007669"/>
    <property type="project" value="InterPro"/>
</dbReference>
<evidence type="ECO:0000313" key="2">
    <source>
        <dbReference type="EMBL" id="TXF89343.1"/>
    </source>
</evidence>
<keyword evidence="2" id="KW-0378">Hydrolase</keyword>
<comment type="caution">
    <text evidence="2">The sequence shown here is derived from an EMBL/GenBank/DDBJ whole genome shotgun (WGS) entry which is preliminary data.</text>
</comment>
<keyword evidence="3" id="KW-1185">Reference proteome</keyword>
<keyword evidence="2" id="KW-0540">Nuclease</keyword>
<gene>
    <name evidence="2" type="ORF">FUA23_11400</name>
</gene>
<proteinExistence type="predicted"/>
<organism evidence="2 3">
    <name type="scientific">Neolewinella aurantiaca</name>
    <dbReference type="NCBI Taxonomy" id="2602767"/>
    <lineage>
        <taxon>Bacteria</taxon>
        <taxon>Pseudomonadati</taxon>
        <taxon>Bacteroidota</taxon>
        <taxon>Saprospiria</taxon>
        <taxon>Saprospirales</taxon>
        <taxon>Lewinellaceae</taxon>
        <taxon>Neolewinella</taxon>
    </lineage>
</organism>
<sequence length="243" mass="27865">MKSPNWTRDEAILLLDLYFSINERTDVSKLEQMQELSDTLNALRIHPLSVRPPMFRNRSGIELKLGNLLAIDPHYKGVGIQNGSKLDRQIFEEFAGRREDLRRLANQIRSIAAHPVLNDKLAEIESADSFDNGVDEGAVVFRLHKFRERDKSIVAKKKRVEMAKSGKLVCEVCAFNFTEVYGDLGLGFIECHHRRPLSTLQPDEKTRLKDLALVCSNCHRMLHRQLETLSVEALKEIFEANRL</sequence>
<evidence type="ECO:0000259" key="1">
    <source>
        <dbReference type="SMART" id="SM00507"/>
    </source>
</evidence>
<dbReference type="Pfam" id="PF01844">
    <property type="entry name" value="HNH"/>
    <property type="match status" value="1"/>
</dbReference>
<dbReference type="OrthoDB" id="67788at2"/>
<dbReference type="EMBL" id="VOXD01000015">
    <property type="protein sequence ID" value="TXF89343.1"/>
    <property type="molecule type" value="Genomic_DNA"/>
</dbReference>
<keyword evidence="2" id="KW-0255">Endonuclease</keyword>
<reference evidence="2 3" key="1">
    <citation type="submission" date="2019-08" db="EMBL/GenBank/DDBJ databases">
        <title>Lewinella sp. strain SSH13 Genome sequencing and assembly.</title>
        <authorList>
            <person name="Kim I."/>
        </authorList>
    </citation>
    <scope>NUCLEOTIDE SEQUENCE [LARGE SCALE GENOMIC DNA]</scope>
    <source>
        <strain evidence="2 3">SSH13</strain>
    </source>
</reference>
<protein>
    <submittedName>
        <fullName evidence="2">HNH endonuclease</fullName>
    </submittedName>
</protein>
<dbReference type="SMART" id="SM00507">
    <property type="entry name" value="HNHc"/>
    <property type="match status" value="1"/>
</dbReference>
<dbReference type="GO" id="GO:0004519">
    <property type="term" value="F:endonuclease activity"/>
    <property type="evidence" value="ECO:0007669"/>
    <property type="project" value="UniProtKB-KW"/>
</dbReference>